<gene>
    <name evidence="2" type="ORF">G7068_08345</name>
</gene>
<keyword evidence="3" id="KW-1185">Reference proteome</keyword>
<reference evidence="2 3" key="1">
    <citation type="submission" date="2020-03" db="EMBL/GenBank/DDBJ databases">
        <title>Leucobacter sp. nov., isolated from beetles.</title>
        <authorList>
            <person name="Hyun D.-W."/>
            <person name="Bae J.-W."/>
        </authorList>
    </citation>
    <scope>NUCLEOTIDE SEQUENCE [LARGE SCALE GENOMIC DNA]</scope>
    <source>
        <strain evidence="2 3">HDW9C</strain>
    </source>
</reference>
<dbReference type="Pfam" id="PF06114">
    <property type="entry name" value="Peptidase_M78"/>
    <property type="match status" value="1"/>
</dbReference>
<dbReference type="Proteomes" id="UP000502677">
    <property type="component" value="Chromosome"/>
</dbReference>
<organism evidence="2 3">
    <name type="scientific">Leucobacter viscericola</name>
    <dbReference type="NCBI Taxonomy" id="2714935"/>
    <lineage>
        <taxon>Bacteria</taxon>
        <taxon>Bacillati</taxon>
        <taxon>Actinomycetota</taxon>
        <taxon>Actinomycetes</taxon>
        <taxon>Micrococcales</taxon>
        <taxon>Microbacteriaceae</taxon>
        <taxon>Leucobacter</taxon>
    </lineage>
</organism>
<dbReference type="InterPro" id="IPR010359">
    <property type="entry name" value="IrrE_HExxH"/>
</dbReference>
<feature type="domain" description="IrrE N-terminal-like" evidence="1">
    <location>
        <begin position="31"/>
        <end position="115"/>
    </location>
</feature>
<evidence type="ECO:0000259" key="1">
    <source>
        <dbReference type="Pfam" id="PF06114"/>
    </source>
</evidence>
<dbReference type="KEGG" id="lvi:G7068_08345"/>
<dbReference type="AlphaFoldDB" id="A0A6G7XF67"/>
<name>A0A6G7XF67_9MICO</name>
<proteinExistence type="predicted"/>
<evidence type="ECO:0000313" key="3">
    <source>
        <dbReference type="Proteomes" id="UP000502677"/>
    </source>
</evidence>
<accession>A0A6G7XF67</accession>
<dbReference type="EMBL" id="CP049863">
    <property type="protein sequence ID" value="QIK63205.1"/>
    <property type="molecule type" value="Genomic_DNA"/>
</dbReference>
<dbReference type="RefSeq" id="WP_166291049.1">
    <property type="nucleotide sequence ID" value="NZ_CP049863.1"/>
</dbReference>
<protein>
    <submittedName>
        <fullName evidence="2">ImmA/IrrE family metallo-endopeptidase</fullName>
    </submittedName>
</protein>
<evidence type="ECO:0000313" key="2">
    <source>
        <dbReference type="EMBL" id="QIK63205.1"/>
    </source>
</evidence>
<sequence>MELLYDYAASIDVTIEYADLSHLHRVGDYCLQTREVRIQDGMLYRKTRSILAHELGHATNSDEPTVFEHLNRRMELRADEWAAHFLINETAYRDATLKFGRHLPSVAQELCVLEKLVVAYERTLERVGDTVYVNPRMGAGQWSQRLTAT</sequence>